<reference evidence="1 2" key="1">
    <citation type="submission" date="2016-07" db="EMBL/GenBank/DDBJ databases">
        <title>Pervasive Adenine N6-methylation of Active Genes in Fungi.</title>
        <authorList>
            <consortium name="DOE Joint Genome Institute"/>
            <person name="Mondo S.J."/>
            <person name="Dannebaum R.O."/>
            <person name="Kuo R.C."/>
            <person name="Labutti K."/>
            <person name="Haridas S."/>
            <person name="Kuo A."/>
            <person name="Salamov A."/>
            <person name="Ahrendt S.R."/>
            <person name="Lipzen A."/>
            <person name="Sullivan W."/>
            <person name="Andreopoulos W.B."/>
            <person name="Clum A."/>
            <person name="Lindquist E."/>
            <person name="Daum C."/>
            <person name="Ramamoorthy G.K."/>
            <person name="Gryganskyi A."/>
            <person name="Culley D."/>
            <person name="Magnuson J.K."/>
            <person name="James T.Y."/>
            <person name="O'Malley M.A."/>
            <person name="Stajich J.E."/>
            <person name="Spatafora J.W."/>
            <person name="Visel A."/>
            <person name="Grigoriev I.V."/>
        </authorList>
    </citation>
    <scope>NUCLEOTIDE SEQUENCE [LARGE SCALE GENOMIC DNA]</scope>
    <source>
        <strain evidence="1 2">12-1054</strain>
    </source>
</reference>
<dbReference type="STRING" id="56484.A0A1Y2EU32"/>
<dbReference type="InterPro" id="IPR031818">
    <property type="entry name" value="Hri1"/>
</dbReference>
<evidence type="ECO:0008006" key="3">
    <source>
        <dbReference type="Google" id="ProtNLM"/>
    </source>
</evidence>
<evidence type="ECO:0000313" key="1">
    <source>
        <dbReference type="EMBL" id="ORY75068.1"/>
    </source>
</evidence>
<dbReference type="EMBL" id="MCFI01000027">
    <property type="protein sequence ID" value="ORY75068.1"/>
    <property type="molecule type" value="Genomic_DNA"/>
</dbReference>
<protein>
    <recommendedName>
        <fullName evidence="3">Protein HRI1</fullName>
    </recommendedName>
</protein>
<gene>
    <name evidence="1" type="ORF">BCR37DRAFT_389703</name>
</gene>
<dbReference type="InterPro" id="IPR043047">
    <property type="entry name" value="Hri1_N_sf"/>
</dbReference>
<dbReference type="AlphaFoldDB" id="A0A1Y2EU32"/>
<name>A0A1Y2EU32_PROLT</name>
<dbReference type="OrthoDB" id="4045395at2759"/>
<dbReference type="GeneID" id="63787361"/>
<comment type="caution">
    <text evidence="1">The sequence shown here is derived from an EMBL/GenBank/DDBJ whole genome shotgun (WGS) entry which is preliminary data.</text>
</comment>
<accession>A0A1Y2EU32</accession>
<dbReference type="RefSeq" id="XP_040722180.1">
    <property type="nucleotide sequence ID" value="XM_040870762.1"/>
</dbReference>
<sequence length="140" mass="15470">MSGRVGTSSASIRVSIQFPPAEAYEDTDTLVLSVGAHFIDVRFKAVSSDHTGTERELDWAFMGQKTQLDEQTFAWSHDLDSRGFEGIDQGYCTPLPHGNELEQGMMVNPTDPGGPPVPYKEVWRSLPIEPMPEIGSFIAR</sequence>
<organism evidence="1 2">
    <name type="scientific">Protomyces lactucae-debilis</name>
    <dbReference type="NCBI Taxonomy" id="2754530"/>
    <lineage>
        <taxon>Eukaryota</taxon>
        <taxon>Fungi</taxon>
        <taxon>Dikarya</taxon>
        <taxon>Ascomycota</taxon>
        <taxon>Taphrinomycotina</taxon>
        <taxon>Taphrinomycetes</taxon>
        <taxon>Taphrinales</taxon>
        <taxon>Protomycetaceae</taxon>
        <taxon>Protomyces</taxon>
    </lineage>
</organism>
<dbReference type="Proteomes" id="UP000193685">
    <property type="component" value="Unassembled WGS sequence"/>
</dbReference>
<proteinExistence type="predicted"/>
<feature type="non-terminal residue" evidence="1">
    <location>
        <position position="140"/>
    </location>
</feature>
<keyword evidence="2" id="KW-1185">Reference proteome</keyword>
<dbReference type="OMA" id="WTHEVDS"/>
<dbReference type="Gene3D" id="2.40.128.320">
    <property type="entry name" value="Protein HRI1, N-terminal domain"/>
    <property type="match status" value="1"/>
</dbReference>
<dbReference type="Pfam" id="PF16815">
    <property type="entry name" value="HRI1"/>
    <property type="match status" value="1"/>
</dbReference>
<evidence type="ECO:0000313" key="2">
    <source>
        <dbReference type="Proteomes" id="UP000193685"/>
    </source>
</evidence>